<keyword evidence="2" id="KW-1185">Reference proteome</keyword>
<dbReference type="InParanoid" id="Q7NH74"/>
<evidence type="ECO:0000313" key="2">
    <source>
        <dbReference type="Proteomes" id="UP000000557"/>
    </source>
</evidence>
<protein>
    <submittedName>
        <fullName evidence="1">Glr2663 protein</fullName>
    </submittedName>
</protein>
<proteinExistence type="predicted"/>
<dbReference type="EnsemblBacteria" id="BAC90604">
    <property type="protein sequence ID" value="BAC90604"/>
    <property type="gene ID" value="BAC90604"/>
</dbReference>
<dbReference type="OrthoDB" id="9808443at2"/>
<dbReference type="STRING" id="251221.gene:10760165"/>
<dbReference type="KEGG" id="gvi:glr2663"/>
<dbReference type="InterPro" id="IPR014942">
    <property type="entry name" value="AbiEii"/>
</dbReference>
<dbReference type="eggNOG" id="COG2253">
    <property type="taxonomic scope" value="Bacteria"/>
</dbReference>
<sequence length="238" mass="26746">MDLLGSGDNTTAHLEEVFREICTLEVEADGLDLKANTVRSRVLKEGQKYEGVRLEFEACLGKIRIPIQIDIGFGDHVYPSPQSTEYPTILPTSAKPRLRAYPAETVVAEKFQAMVELGIGNSRMKDFYDLWFLCRDFQFEGETLRLAIKGTFERRDTALPVATPLALTRQFTDDVAKKAQWAAFLKKGRLRMQPQELAQVACELERFLMPPALAGSQTAPFKLCWPPGGPWRPTAVKP</sequence>
<dbReference type="EMBL" id="BA000045">
    <property type="protein sequence ID" value="BAC90604.1"/>
    <property type="molecule type" value="Genomic_DNA"/>
</dbReference>
<gene>
    <name evidence="1" type="ordered locus">glr2663</name>
</gene>
<organism evidence="1 2">
    <name type="scientific">Gloeobacter violaceus (strain ATCC 29082 / PCC 7421)</name>
    <dbReference type="NCBI Taxonomy" id="251221"/>
    <lineage>
        <taxon>Bacteria</taxon>
        <taxon>Bacillati</taxon>
        <taxon>Cyanobacteriota</taxon>
        <taxon>Cyanophyceae</taxon>
        <taxon>Gloeobacterales</taxon>
        <taxon>Gloeobacteraceae</taxon>
        <taxon>Gloeobacter</taxon>
    </lineage>
</organism>
<reference evidence="1 2" key="1">
    <citation type="journal article" date="2003" name="DNA Res.">
        <title>Complete genome structure of Gloeobacter violaceus PCC 7421, a cyanobacterium that lacks thylakoids.</title>
        <authorList>
            <person name="Nakamura Y."/>
            <person name="Kaneko T."/>
            <person name="Sato S."/>
            <person name="Mimuro M."/>
            <person name="Miyashita H."/>
            <person name="Tsuchiya T."/>
            <person name="Sasamoto S."/>
            <person name="Watanabe A."/>
            <person name="Kawashima K."/>
            <person name="Kishida Y."/>
            <person name="Kiyokawa C."/>
            <person name="Kohara M."/>
            <person name="Matsumoto M."/>
            <person name="Matsuno A."/>
            <person name="Nakazaki N."/>
            <person name="Shimpo S."/>
            <person name="Takeuchi C."/>
            <person name="Yamada M."/>
            <person name="Tabata S."/>
        </authorList>
    </citation>
    <scope>NUCLEOTIDE SEQUENCE [LARGE SCALE GENOMIC DNA]</scope>
    <source>
        <strain evidence="2">ATCC 29082 / PCC 7421</strain>
    </source>
</reference>
<dbReference type="HOGENOM" id="CLU_067323_0_0_3"/>
<dbReference type="AlphaFoldDB" id="Q7NH74"/>
<name>Q7NH74_GLOVI</name>
<reference evidence="1 2" key="2">
    <citation type="journal article" date="2003" name="DNA Res.">
        <title>Complete genome structure of Gloeobacter violaceus PCC 7421, a cyanobacterium that lacks thylakoids (supplement).</title>
        <authorList>
            <person name="Nakamura Y."/>
            <person name="Kaneko T."/>
            <person name="Sato S."/>
            <person name="Mimuro M."/>
            <person name="Miyashita H."/>
            <person name="Tsuchiya T."/>
            <person name="Sasamoto S."/>
            <person name="Watanabe A."/>
            <person name="Kawashima K."/>
            <person name="Kishida Y."/>
            <person name="Kiyokawa C."/>
            <person name="Kohara M."/>
            <person name="Matsumoto M."/>
            <person name="Matsuno A."/>
            <person name="Nakazaki N."/>
            <person name="Shimpo S."/>
            <person name="Takeuchi C."/>
            <person name="Yamada M."/>
            <person name="Tabata S."/>
        </authorList>
    </citation>
    <scope>NUCLEOTIDE SEQUENCE [LARGE SCALE GENOMIC DNA]</scope>
    <source>
        <strain evidence="2">ATCC 29082 / PCC 7421</strain>
    </source>
</reference>
<dbReference type="Proteomes" id="UP000000557">
    <property type="component" value="Chromosome"/>
</dbReference>
<evidence type="ECO:0000313" key="1">
    <source>
        <dbReference type="EMBL" id="BAC90604.1"/>
    </source>
</evidence>
<dbReference type="Pfam" id="PF08843">
    <property type="entry name" value="AbiEii"/>
    <property type="match status" value="1"/>
</dbReference>
<accession>Q7NH74</accession>